<dbReference type="GO" id="GO:0019287">
    <property type="term" value="P:isopentenyl diphosphate biosynthetic process, mevalonate pathway"/>
    <property type="evidence" value="ECO:0007669"/>
    <property type="project" value="TreeGrafter"/>
</dbReference>
<dbReference type="InterPro" id="IPR013750">
    <property type="entry name" value="GHMP_kinase_C_dom"/>
</dbReference>
<dbReference type="Pfam" id="PF00288">
    <property type="entry name" value="GHMP_kinases_N"/>
    <property type="match status" value="1"/>
</dbReference>
<comment type="caution">
    <text evidence="12">The sequence shown here is derived from an EMBL/GenBank/DDBJ whole genome shotgun (WGS) entry which is preliminary data.</text>
</comment>
<dbReference type="Pfam" id="PF08544">
    <property type="entry name" value="GHMP_kinases_C"/>
    <property type="match status" value="2"/>
</dbReference>
<keyword evidence="8" id="KW-0443">Lipid metabolism</keyword>
<reference evidence="12" key="1">
    <citation type="submission" date="2023-06" db="EMBL/GenBank/DDBJ databases">
        <title>Genomic analysis of the entomopathogenic nematode Steinernema hermaphroditum.</title>
        <authorList>
            <person name="Schwarz E.M."/>
            <person name="Heppert J.K."/>
            <person name="Baniya A."/>
            <person name="Schwartz H.T."/>
            <person name="Tan C.-H."/>
            <person name="Antoshechkin I."/>
            <person name="Sternberg P.W."/>
            <person name="Goodrich-Blair H."/>
            <person name="Dillman A.R."/>
        </authorList>
    </citation>
    <scope>NUCLEOTIDE SEQUENCE</scope>
    <source>
        <strain evidence="12">PS9179</strain>
        <tissue evidence="12">Whole animal</tissue>
    </source>
</reference>
<comment type="pathway">
    <text evidence="9">Isoprenoid biosynthesis; isopentenyl diphosphate biosynthesis via mevalonate pathway; isopentenyl diphosphate from (R)-mevalonate: step 1/3.</text>
</comment>
<dbReference type="InterPro" id="IPR020568">
    <property type="entry name" value="Ribosomal_Su5_D2-typ_SF"/>
</dbReference>
<dbReference type="GO" id="GO:0005524">
    <property type="term" value="F:ATP binding"/>
    <property type="evidence" value="ECO:0007669"/>
    <property type="project" value="UniProtKB-KW"/>
</dbReference>
<keyword evidence="13" id="KW-1185">Reference proteome</keyword>
<dbReference type="PRINTS" id="PR00959">
    <property type="entry name" value="MEVGALKINASE"/>
</dbReference>
<dbReference type="InterPro" id="IPR014721">
    <property type="entry name" value="Ribsml_uS5_D2-typ_fold_subgr"/>
</dbReference>
<feature type="domain" description="GHMP kinase N-terminal" evidence="10">
    <location>
        <begin position="125"/>
        <end position="216"/>
    </location>
</feature>
<dbReference type="Gene3D" id="3.30.70.890">
    <property type="entry name" value="GHMP kinase, C-terminal domain"/>
    <property type="match status" value="2"/>
</dbReference>
<dbReference type="SUPFAM" id="SSF55060">
    <property type="entry name" value="GHMP Kinase, C-terminal domain"/>
    <property type="match status" value="2"/>
</dbReference>
<proteinExistence type="predicted"/>
<sequence>MNQTEFTVSAPGKVILFGEHAVIYGKRAVAAAVDLRTSAHLLPTADGIIALILPDLNFEKTWTITDLTTISESIKSAAGDHPMGDEYFSRTNWTQKISGLENEDEVVQKAVLVFWYLLIRIFHSGRHLTSLKLTVKSEFPVCVGLGSSGAYCVCVAAALLQAAHIIPAPSTRLPDNDSFTWKDDHLTIIKSWAHSAESLIHNGSSGLDVTVSTFGGIASYQKGQPVSMLHNTSDVQVILVNSKVERGAGDMVQKVRRRLDEDPVGTNEIFDEIDDISSKAVEALKSRNDSHELLSDLCGKCNERLKQLGVGHAKSDQICDLLARFGIVAKITGAGGGGCVFGFIEPGSSSAVLADIEEELKKIECELWQPTLGGPGAIGRMGHLRAAVAAMNSSRNGPTASPMRSLTSGHGGLYISAPGKIILFGEHAVVGGKTAVAGSIDLRTYASLFTSKDGRIYLSLPDLGVEKTWMLKDLVNIIDQINAECPPEDDSPLNLENGYTWAQKMAGIVGEHKKVERAFLVFWYLLIGVFQRKSIDILSSSGDMHASTCKKHLEKTLLDLLAVKLTVKSELSSCVGLGSSGAYCVCIATALLQTAGIIPAPSIPVNDCGDLTWDDHHLEIIRNWSAAAESIIHISASGLDATMSTFGGLASYGKGQPIAQLHNVPELRVILVNSKIERSTGEMVKRVKRKQDEYPDIINGIFNTIDSISLKAVDVLKKASQDSELCRICNEQLSALGVGHAKLDQICTLLARYGIYPKITGAGGGGCVFGFLKKDTASTVISMIEEELSKHGYEIWQPVLGGPGVSWHFDRPNVFPPPSRAVTPTHTSRHATPA</sequence>
<feature type="domain" description="GHMP kinase C-terminal" evidence="11">
    <location>
        <begin position="282"/>
        <end position="360"/>
    </location>
</feature>
<evidence type="ECO:0000256" key="2">
    <source>
        <dbReference type="ARBA" id="ARBA00022516"/>
    </source>
</evidence>
<name>A0AA39I9A7_9BILA</name>
<evidence type="ECO:0008006" key="14">
    <source>
        <dbReference type="Google" id="ProtNLM"/>
    </source>
</evidence>
<gene>
    <name evidence="12" type="ORF">QR680_014167</name>
</gene>
<evidence type="ECO:0000256" key="1">
    <source>
        <dbReference type="ARBA" id="ARBA00022490"/>
    </source>
</evidence>
<dbReference type="Proteomes" id="UP001175271">
    <property type="component" value="Unassembled WGS sequence"/>
</dbReference>
<dbReference type="InterPro" id="IPR036554">
    <property type="entry name" value="GHMP_kinase_C_sf"/>
</dbReference>
<evidence type="ECO:0000259" key="11">
    <source>
        <dbReference type="Pfam" id="PF08544"/>
    </source>
</evidence>
<keyword evidence="3" id="KW-0808">Transferase</keyword>
<evidence type="ECO:0000256" key="9">
    <source>
        <dbReference type="ARBA" id="ARBA00029438"/>
    </source>
</evidence>
<evidence type="ECO:0000256" key="4">
    <source>
        <dbReference type="ARBA" id="ARBA00022741"/>
    </source>
</evidence>
<keyword evidence="2" id="KW-0444">Lipid biosynthesis</keyword>
<evidence type="ECO:0000256" key="7">
    <source>
        <dbReference type="ARBA" id="ARBA00022842"/>
    </source>
</evidence>
<evidence type="ECO:0000313" key="12">
    <source>
        <dbReference type="EMBL" id="KAK0419475.1"/>
    </source>
</evidence>
<keyword evidence="4" id="KW-0547">Nucleotide-binding</keyword>
<evidence type="ECO:0000256" key="8">
    <source>
        <dbReference type="ARBA" id="ARBA00023098"/>
    </source>
</evidence>
<dbReference type="AlphaFoldDB" id="A0AA39I9A7"/>
<keyword evidence="7" id="KW-0460">Magnesium</keyword>
<dbReference type="FunFam" id="3.30.230.10:FF:000027">
    <property type="entry name" value="Mevalonate kinase"/>
    <property type="match status" value="1"/>
</dbReference>
<organism evidence="12 13">
    <name type="scientific">Steinernema hermaphroditum</name>
    <dbReference type="NCBI Taxonomy" id="289476"/>
    <lineage>
        <taxon>Eukaryota</taxon>
        <taxon>Metazoa</taxon>
        <taxon>Ecdysozoa</taxon>
        <taxon>Nematoda</taxon>
        <taxon>Chromadorea</taxon>
        <taxon>Rhabditida</taxon>
        <taxon>Tylenchina</taxon>
        <taxon>Panagrolaimomorpha</taxon>
        <taxon>Strongyloidoidea</taxon>
        <taxon>Steinernematidae</taxon>
        <taxon>Steinernema</taxon>
    </lineage>
</organism>
<evidence type="ECO:0000256" key="3">
    <source>
        <dbReference type="ARBA" id="ARBA00022679"/>
    </source>
</evidence>
<dbReference type="GO" id="GO:0006695">
    <property type="term" value="P:cholesterol biosynthetic process"/>
    <property type="evidence" value="ECO:0007669"/>
    <property type="project" value="TreeGrafter"/>
</dbReference>
<dbReference type="InterPro" id="IPR006204">
    <property type="entry name" value="GHMP_kinase_N_dom"/>
</dbReference>
<dbReference type="PANTHER" id="PTHR43290:SF2">
    <property type="entry name" value="MEVALONATE KINASE"/>
    <property type="match status" value="1"/>
</dbReference>
<accession>A0AA39I9A7</accession>
<dbReference type="EMBL" id="JAUCMV010000002">
    <property type="protein sequence ID" value="KAK0419475.1"/>
    <property type="molecule type" value="Genomic_DNA"/>
</dbReference>
<protein>
    <recommendedName>
        <fullName evidence="14">Mevalonate kinase</fullName>
    </recommendedName>
</protein>
<dbReference type="InterPro" id="IPR006205">
    <property type="entry name" value="Mev_gal_kin"/>
</dbReference>
<keyword evidence="6" id="KW-0067">ATP-binding</keyword>
<dbReference type="GO" id="GO:0004496">
    <property type="term" value="F:mevalonate kinase activity"/>
    <property type="evidence" value="ECO:0007669"/>
    <property type="project" value="InterPro"/>
</dbReference>
<feature type="domain" description="GHMP kinase C-terminal" evidence="11">
    <location>
        <begin position="732"/>
        <end position="788"/>
    </location>
</feature>
<dbReference type="GO" id="GO:0005829">
    <property type="term" value="C:cytosol"/>
    <property type="evidence" value="ECO:0007669"/>
    <property type="project" value="TreeGrafter"/>
</dbReference>
<dbReference type="PANTHER" id="PTHR43290">
    <property type="entry name" value="MEVALONATE KINASE"/>
    <property type="match status" value="1"/>
</dbReference>
<evidence type="ECO:0000256" key="5">
    <source>
        <dbReference type="ARBA" id="ARBA00022777"/>
    </source>
</evidence>
<dbReference type="Gene3D" id="3.30.230.10">
    <property type="match status" value="2"/>
</dbReference>
<evidence type="ECO:0000256" key="6">
    <source>
        <dbReference type="ARBA" id="ARBA00022840"/>
    </source>
</evidence>
<keyword evidence="5" id="KW-0418">Kinase</keyword>
<evidence type="ECO:0000313" key="13">
    <source>
        <dbReference type="Proteomes" id="UP001175271"/>
    </source>
</evidence>
<dbReference type="NCBIfam" id="TIGR00549">
    <property type="entry name" value="mevalon_kin"/>
    <property type="match status" value="2"/>
</dbReference>
<dbReference type="SUPFAM" id="SSF54211">
    <property type="entry name" value="Ribosomal protein S5 domain 2-like"/>
    <property type="match status" value="2"/>
</dbReference>
<evidence type="ECO:0000259" key="10">
    <source>
        <dbReference type="Pfam" id="PF00288"/>
    </source>
</evidence>
<keyword evidence="1" id="KW-0963">Cytoplasm</keyword>